<dbReference type="Proteomes" id="UP000007123">
    <property type="component" value="Unassembled WGS sequence"/>
</dbReference>
<dbReference type="PROSITE" id="PS50043">
    <property type="entry name" value="HTH_LUXR_2"/>
    <property type="match status" value="1"/>
</dbReference>
<gene>
    <name evidence="5" type="ORF">QWE_00245</name>
</gene>
<dbReference type="eggNOG" id="COG2771">
    <property type="taxonomic scope" value="Bacteria"/>
</dbReference>
<keyword evidence="6" id="KW-1185">Reference proteome</keyword>
<keyword evidence="2" id="KW-0238">DNA-binding</keyword>
<dbReference type="AlphaFoldDB" id="K2R170"/>
<organism evidence="5 6">
    <name type="scientific">Agrobacterium albertimagni AOL15</name>
    <dbReference type="NCBI Taxonomy" id="1156935"/>
    <lineage>
        <taxon>Bacteria</taxon>
        <taxon>Pseudomonadati</taxon>
        <taxon>Pseudomonadota</taxon>
        <taxon>Alphaproteobacteria</taxon>
        <taxon>Hyphomicrobiales</taxon>
        <taxon>Rhizobiaceae</taxon>
        <taxon>Rhizobium/Agrobacterium group</taxon>
        <taxon>Agrobacterium</taxon>
    </lineage>
</organism>
<dbReference type="InterPro" id="IPR036388">
    <property type="entry name" value="WH-like_DNA-bd_sf"/>
</dbReference>
<dbReference type="GO" id="GO:0003677">
    <property type="term" value="F:DNA binding"/>
    <property type="evidence" value="ECO:0007669"/>
    <property type="project" value="UniProtKB-KW"/>
</dbReference>
<dbReference type="InterPro" id="IPR016032">
    <property type="entry name" value="Sig_transdc_resp-reg_C-effctor"/>
</dbReference>
<dbReference type="SUPFAM" id="SSF75516">
    <property type="entry name" value="Pheromone-binding domain of LuxR-like quorum-sensing transcription factors"/>
    <property type="match status" value="1"/>
</dbReference>
<dbReference type="InterPro" id="IPR000792">
    <property type="entry name" value="Tscrpt_reg_LuxR_C"/>
</dbReference>
<accession>K2R170</accession>
<dbReference type="EMBL" id="ALJF01000001">
    <property type="protein sequence ID" value="EKF61587.1"/>
    <property type="molecule type" value="Genomic_DNA"/>
</dbReference>
<evidence type="ECO:0000256" key="3">
    <source>
        <dbReference type="ARBA" id="ARBA00023163"/>
    </source>
</evidence>
<dbReference type="InterPro" id="IPR005143">
    <property type="entry name" value="TF_LuxR_autoind-bd_dom"/>
</dbReference>
<evidence type="ECO:0000313" key="5">
    <source>
        <dbReference type="EMBL" id="EKF61587.1"/>
    </source>
</evidence>
<dbReference type="GO" id="GO:0006355">
    <property type="term" value="P:regulation of DNA-templated transcription"/>
    <property type="evidence" value="ECO:0007669"/>
    <property type="project" value="InterPro"/>
</dbReference>
<dbReference type="InterPro" id="IPR036693">
    <property type="entry name" value="TF_LuxR_autoind-bd_dom_sf"/>
</dbReference>
<evidence type="ECO:0000256" key="2">
    <source>
        <dbReference type="ARBA" id="ARBA00023125"/>
    </source>
</evidence>
<proteinExistence type="predicted"/>
<keyword evidence="3" id="KW-0804">Transcription</keyword>
<dbReference type="STRING" id="1156935.QWE_00245"/>
<evidence type="ECO:0000259" key="4">
    <source>
        <dbReference type="PROSITE" id="PS50043"/>
    </source>
</evidence>
<dbReference type="Pfam" id="PF03472">
    <property type="entry name" value="Autoind_bind"/>
    <property type="match status" value="1"/>
</dbReference>
<dbReference type="Gene3D" id="3.30.450.80">
    <property type="entry name" value="Transcription factor LuxR-like, autoinducer-binding domain"/>
    <property type="match status" value="1"/>
</dbReference>
<dbReference type="Gene3D" id="1.10.10.10">
    <property type="entry name" value="Winged helix-like DNA-binding domain superfamily/Winged helix DNA-binding domain"/>
    <property type="match status" value="1"/>
</dbReference>
<name>K2R170_9HYPH</name>
<comment type="caution">
    <text evidence="5">The sequence shown here is derived from an EMBL/GenBank/DDBJ whole genome shotgun (WGS) entry which is preliminary data.</text>
</comment>
<keyword evidence="1" id="KW-0805">Transcription regulation</keyword>
<dbReference type="PATRIC" id="fig|1156935.5.peg.48"/>
<sequence length="247" mass="27448">MFIANEDPSMSKRHHFDPLIEAITTARDPNALGEALESFAQAQGFQHFAYLRLDGSRWRAVSNYSEEWQDRYYVQDFSRIDPIVKAAKQGAHPFCWSLHDAILNRESKDVIAFRDEAIAHGIVAGLSIPIRVGFGHKAVLTFASSDTACLKDAVRMDIIEAAAAAAMLHFAFSLRRKRWSSGSASKLTPFETTCLSWVAEGKTMQDVADLLEEKYSRVRGSVDKARGKLDAVTLQQATAVAARLMLI</sequence>
<dbReference type="SMART" id="SM00421">
    <property type="entry name" value="HTH_LUXR"/>
    <property type="match status" value="1"/>
</dbReference>
<feature type="domain" description="HTH luxR-type" evidence="4">
    <location>
        <begin position="180"/>
        <end position="245"/>
    </location>
</feature>
<evidence type="ECO:0000256" key="1">
    <source>
        <dbReference type="ARBA" id="ARBA00023015"/>
    </source>
</evidence>
<dbReference type="SUPFAM" id="SSF46894">
    <property type="entry name" value="C-terminal effector domain of the bipartite response regulators"/>
    <property type="match status" value="1"/>
</dbReference>
<dbReference type="OrthoDB" id="9803630at2"/>
<evidence type="ECO:0000313" key="6">
    <source>
        <dbReference type="Proteomes" id="UP000007123"/>
    </source>
</evidence>
<reference evidence="5 6" key="1">
    <citation type="journal article" date="2012" name="J. Bacteriol.">
        <title>Draft Genome Sequence of Agrobacterium albertimagni Strain AOL15.</title>
        <authorList>
            <person name="Trimble W.L."/>
            <person name="Phung le T."/>
            <person name="Meyer F."/>
            <person name="Gilbert J.A."/>
            <person name="Silver S."/>
        </authorList>
    </citation>
    <scope>NUCLEOTIDE SEQUENCE [LARGE SCALE GENOMIC DNA]</scope>
    <source>
        <strain evidence="5 6">AOL15</strain>
    </source>
</reference>
<protein>
    <submittedName>
        <fullName evidence="5">Putative transcriptional activator protein TraR</fullName>
    </submittedName>
</protein>